<dbReference type="Pfam" id="PF00724">
    <property type="entry name" value="Oxidored_FMN"/>
    <property type="match status" value="1"/>
</dbReference>
<dbReference type="SUPFAM" id="SSF51395">
    <property type="entry name" value="FMN-linked oxidoreductases"/>
    <property type="match status" value="1"/>
</dbReference>
<dbReference type="Proteomes" id="UP001165341">
    <property type="component" value="Unassembled WGS sequence"/>
</dbReference>
<comment type="cofactor">
    <cofactor evidence="2">
        <name>[4Fe-4S] cluster</name>
        <dbReference type="ChEBI" id="CHEBI:49883"/>
    </cofactor>
</comment>
<name>A0AA41UFQ4_9MICO</name>
<keyword evidence="4" id="KW-0285">Flavoprotein</keyword>
<feature type="domain" description="FAD/NAD(P)-binding" evidence="11">
    <location>
        <begin position="407"/>
        <end position="634"/>
    </location>
</feature>
<evidence type="ECO:0000256" key="6">
    <source>
        <dbReference type="ARBA" id="ARBA00022723"/>
    </source>
</evidence>
<keyword evidence="13" id="KW-1185">Reference proteome</keyword>
<sequence>MLDEKYRVLFEPLKIKNLEIKNRYVMEPMGPGGFCDEQGAYTERAADYYVERAKGGTGLIITGTTMVENEVEVCTLPSLPCATLNPNHFIQNAKQMTERVHAYGAKFFCQLTGGFGRVSIPSILGKTAIAPSPIPHRWIDGVVCREMTVDEIHYIVRKFGEAALVCKKAGFDGVEIHALHEGYLLDQFAISFFNHRTDEYGGSLENRLRFATEIVQEIKKTCGADYPVSLRFGLKSMIKDWRQGGLPGEEFEEQGRDIEEGIETAKAMEAAGYDCLNADVGTYDSWYWTHPPMYQAKGLYLPYNEILKRHVDIPVITAGRMEDPDLASDAIRNKQTDFIGMARPLLADPDIPNKIRAGKYNTVRPCLSCQEACMGRLQHFTSISCAVNPVAGREKTYALEPAITKKKIMVVGGGVAGCEAARNLHLRGHVVDVFEKSDHLGGNLIPGGAPDFKEDDLALARWYTNELVTMGIPIHYNTTVTREQVEAGDYDCVIIATGSTPKRMALEGSDRVFTAEDVLLLKEDVGDSAVIIGGGLVGCELALWLEGLGKKVTLVEYQPDILQLGGPLCTANSDMIRDLIAFKNVDLVVNSMVTGARDGGFVVKDRATDQETVLIADSAVVAVGYVSERSLYEELRFSGPELHLIGDAGEVSSIMYAIWNAYEVTKNI</sequence>
<keyword evidence="6" id="KW-0479">Metal-binding</keyword>
<dbReference type="RefSeq" id="WP_243012510.1">
    <property type="nucleotide sequence ID" value="NZ_JALGAR010000003.1"/>
</dbReference>
<evidence type="ECO:0000259" key="11">
    <source>
        <dbReference type="Pfam" id="PF07992"/>
    </source>
</evidence>
<feature type="domain" description="NADH:flavin oxidoreductase/NADH oxidase N-terminal" evidence="10">
    <location>
        <begin position="9"/>
        <end position="360"/>
    </location>
</feature>
<evidence type="ECO:0000256" key="8">
    <source>
        <dbReference type="ARBA" id="ARBA00023004"/>
    </source>
</evidence>
<accession>A0AA41UFQ4</accession>
<dbReference type="GO" id="GO:0051536">
    <property type="term" value="F:iron-sulfur cluster binding"/>
    <property type="evidence" value="ECO:0007669"/>
    <property type="project" value="UniProtKB-KW"/>
</dbReference>
<dbReference type="GO" id="GO:0046872">
    <property type="term" value="F:metal ion binding"/>
    <property type="evidence" value="ECO:0007669"/>
    <property type="project" value="UniProtKB-KW"/>
</dbReference>
<keyword evidence="5" id="KW-0288">FMN</keyword>
<dbReference type="AlphaFoldDB" id="A0AA41UFQ4"/>
<keyword evidence="7" id="KW-0560">Oxidoreductase</keyword>
<comment type="cofactor">
    <cofactor evidence="1">
        <name>FMN</name>
        <dbReference type="ChEBI" id="CHEBI:58210"/>
    </cofactor>
</comment>
<evidence type="ECO:0000313" key="13">
    <source>
        <dbReference type="Proteomes" id="UP001165341"/>
    </source>
</evidence>
<dbReference type="Gene3D" id="3.20.20.70">
    <property type="entry name" value="Aldolase class I"/>
    <property type="match status" value="1"/>
</dbReference>
<proteinExistence type="inferred from homology"/>
<dbReference type="Pfam" id="PF07992">
    <property type="entry name" value="Pyr_redox_2"/>
    <property type="match status" value="1"/>
</dbReference>
<dbReference type="Gene3D" id="3.40.50.720">
    <property type="entry name" value="NAD(P)-binding Rossmann-like Domain"/>
    <property type="match status" value="1"/>
</dbReference>
<dbReference type="InterPro" id="IPR036188">
    <property type="entry name" value="FAD/NAD-bd_sf"/>
</dbReference>
<evidence type="ECO:0000256" key="7">
    <source>
        <dbReference type="ARBA" id="ARBA00023002"/>
    </source>
</evidence>
<dbReference type="EMBL" id="JALGAR010000003">
    <property type="protein sequence ID" value="MCI4658883.1"/>
    <property type="molecule type" value="Genomic_DNA"/>
</dbReference>
<dbReference type="SUPFAM" id="SSF51905">
    <property type="entry name" value="FAD/NAD(P)-binding domain"/>
    <property type="match status" value="1"/>
</dbReference>
<evidence type="ECO:0000256" key="9">
    <source>
        <dbReference type="ARBA" id="ARBA00023014"/>
    </source>
</evidence>
<evidence type="ECO:0000313" key="12">
    <source>
        <dbReference type="EMBL" id="MCI4658883.1"/>
    </source>
</evidence>
<evidence type="ECO:0000256" key="1">
    <source>
        <dbReference type="ARBA" id="ARBA00001917"/>
    </source>
</evidence>
<dbReference type="InterPro" id="IPR051793">
    <property type="entry name" value="NADH:flavin_oxidoreductase"/>
</dbReference>
<dbReference type="InterPro" id="IPR023753">
    <property type="entry name" value="FAD/NAD-binding_dom"/>
</dbReference>
<dbReference type="Gene3D" id="3.50.50.60">
    <property type="entry name" value="FAD/NAD(P)-binding domain"/>
    <property type="match status" value="1"/>
</dbReference>
<evidence type="ECO:0000259" key="10">
    <source>
        <dbReference type="Pfam" id="PF00724"/>
    </source>
</evidence>
<keyword evidence="9" id="KW-0411">Iron-sulfur</keyword>
<dbReference type="PANTHER" id="PTHR42917:SF2">
    <property type="entry name" value="2,4-DIENOYL-COA REDUCTASE [(2E)-ENOYL-COA-PRODUCING]"/>
    <property type="match status" value="1"/>
</dbReference>
<dbReference type="GO" id="GO:0016491">
    <property type="term" value="F:oxidoreductase activity"/>
    <property type="evidence" value="ECO:0007669"/>
    <property type="project" value="UniProtKB-KW"/>
</dbReference>
<dbReference type="PANTHER" id="PTHR42917">
    <property type="entry name" value="2,4-DIENOYL-COA REDUCTASE"/>
    <property type="match status" value="1"/>
</dbReference>
<evidence type="ECO:0000256" key="3">
    <source>
        <dbReference type="ARBA" id="ARBA00011048"/>
    </source>
</evidence>
<comment type="similarity">
    <text evidence="3">In the N-terminal section; belongs to the NADH:flavin oxidoreductase/NADH oxidase family.</text>
</comment>
<dbReference type="GO" id="GO:0010181">
    <property type="term" value="F:FMN binding"/>
    <property type="evidence" value="ECO:0007669"/>
    <property type="project" value="InterPro"/>
</dbReference>
<reference evidence="12" key="1">
    <citation type="submission" date="2022-03" db="EMBL/GenBank/DDBJ databases">
        <title>Cryobacterium sp. nov. strain ZS14-85, isolated from Antarctic soil.</title>
        <authorList>
            <person name="Li J."/>
            <person name="Niu G."/>
        </authorList>
    </citation>
    <scope>NUCLEOTIDE SEQUENCE</scope>
    <source>
        <strain evidence="12">ZS14-85</strain>
    </source>
</reference>
<dbReference type="InterPro" id="IPR013785">
    <property type="entry name" value="Aldolase_TIM"/>
</dbReference>
<evidence type="ECO:0000256" key="2">
    <source>
        <dbReference type="ARBA" id="ARBA00001966"/>
    </source>
</evidence>
<gene>
    <name evidence="12" type="ORF">MQH31_13810</name>
</gene>
<evidence type="ECO:0000256" key="4">
    <source>
        <dbReference type="ARBA" id="ARBA00022630"/>
    </source>
</evidence>
<evidence type="ECO:0000256" key="5">
    <source>
        <dbReference type="ARBA" id="ARBA00022643"/>
    </source>
</evidence>
<organism evidence="12 13">
    <name type="scientific">Cryobacterium zhongshanensis</name>
    <dbReference type="NCBI Taxonomy" id="2928153"/>
    <lineage>
        <taxon>Bacteria</taxon>
        <taxon>Bacillati</taxon>
        <taxon>Actinomycetota</taxon>
        <taxon>Actinomycetes</taxon>
        <taxon>Micrococcales</taxon>
        <taxon>Microbacteriaceae</taxon>
        <taxon>Cryobacterium</taxon>
    </lineage>
</organism>
<protein>
    <submittedName>
        <fullName evidence="12">FAD-dependent oxidoreductase</fullName>
    </submittedName>
</protein>
<comment type="caution">
    <text evidence="12">The sequence shown here is derived from an EMBL/GenBank/DDBJ whole genome shotgun (WGS) entry which is preliminary data.</text>
</comment>
<keyword evidence="8" id="KW-0408">Iron</keyword>
<dbReference type="InterPro" id="IPR001155">
    <property type="entry name" value="OxRdtase_FMN_N"/>
</dbReference>
<dbReference type="PRINTS" id="PR00368">
    <property type="entry name" value="FADPNR"/>
</dbReference>